<dbReference type="KEGG" id="lpan:LPMP_310650"/>
<evidence type="ECO:0000313" key="2">
    <source>
        <dbReference type="Proteomes" id="UP000063063"/>
    </source>
</evidence>
<dbReference type="GeneID" id="22577491"/>
<gene>
    <name evidence="1" type="ORF">LPMP_310650</name>
</gene>
<sequence length="1904" mass="203625">MELPSPSLQDSPMQVAAVPHQPNTTSRLLPVQHSCTSEGSLLRKASIATLAGATTLGVNTATPMATTITSSVVGTIVPPLQEDSLALSSILSGEPSPPSEWSNKTQKYAPPLSSSADPSCRRFSVDSGPQEDGASPLAYKRARSVVTTHSSTSGLITSQPTDCGSPYIPSHTSSTTPPEYLTSLSPLRRMSRHAEVFISLEDAFFAAVEPEATQPRTAAALCTLQRFTGTNGQCPPQAMPPPTSIVVPAVATPVVIKDQTSCNNASVCLRDSVQHLTERGDPSAHHPHLSPLSSSSSASRILGLDNNDDGASDDDRLGTPTPRRFVQRLLFAEPSPVAHTTGTPPFRTADVAALNNFDLEYSLFQPAAHSPRRFSSRANTSLLSSSQTDLMTGVFAETDTQYQLNWQQQQPQLLSLYTPTNTISTPPRTAVADHSSLGTVLHPQLRKAKVAIDEAQTAAATESRNGTTPFRSFVGCTSASTKGPTAEMETQVFPRTPLIATPVQLSAPRTSLCAETWTAHAVKAPRQGLSDSEGIPWCGPNYPGRCTALSPQKVDTAVDKALQPLYSNSGSVTDHPCHDLYSSPHTPRDQPAVSHASGSPSESSSFARSYAALFSSGRSIPLSERDEATTMLSMSAVPPDELDYCSTPTSPHTPLANHTPGPVGVHDSIMAQRSSGHSYSRYRSQLLSRSITPQKSARRTFSHQTTPSQSFRSKVQSHSFESQQQHSYMIQHASDVIKGDRQLGTYQFLINGEPPSVTERDYLAPSRNPFSLYRTLDLYVPNPSLLTSSAAPDSGAADFLSENDLSESQAMFAAALERTAVRPDAAVVLYGQLVPSPSTPPGVSHRALAEKFAAYRPLAALLPQDLNMEHCLSPTSSSLCARVHGSNNGRTRSAPLEQSTPTTPAAAQGLAVESPTRVAGIHPQLNAALISSLLPTETHVGAPGGLQLSAMKPLTAQSPCCHWTQPKTLSVITSTEASCCIPPCGPPVTDALSDSSDELHDAPAITSSRRQPQRGECGMRDNDSPLPQCPTQSPNTMALCVEFSTLCASQQLHFEDNGGDKDTARSGCDEAHAPFSHQSVAQAGSLKLVHTRSPLDVAAEGSDGAGSSHGSPNYLCNTVSNLSFTWSGQQSPLKMTAALRPPSAPPASPTRVGGAALMTHGSVERGPALLLPSLNFTRLANHTRRPQFLTPTLQQRPSPGRGAAGMCISTESSWIHGAQTPVAASTSLGAPSSDHADVSTAAQIGCHLMESFSDPFERIDTSEEELPGDRFQAHHVFQFLHSITPTCEGGDIRPGRRESDCRAIPLCVEMNGVTWLAVHRLDGLPYAVKEVPAAAFNLAELQCLTLSMTPPSGRSSTSSAAGRERLPDQHSAALTADDRLEAEDCIARYYSVSTPPQSSINPEVRLLQLEYFPRGSLSELARHFRGEHGAVSSHALSPLVADGEALSSRFWLAAVTQGLRGLRVLHHAGLIHGSPLPLSLFLCGSAPSSLRFKWSCFGSARADADIYPTESLPAWVSEAVARLCQMAAADGTTVSPDAIEVAVFSLGILEVLVDYVAWQLVDVLPPRDSQNLRELEWIEAVVTHQKLELYAGEEESGEDTFALVRLMRFLWNVSNTCSTANQALAQLSARVNPAARVVEQVYECELARLTRQLEKRRHHLHRRQQQGQLQSLHSASMESSSLTDATLLRSPEVKMAVTGTSSRRRIGFSDLSSPPLHLAPDPALRLVSASSFGVAAPPLKSRSATPKIFCSPRLPPHHTLLKHPFTVSNKLFLPSSTAAVPATAAVSFPLEFLRVERTVSELSGWGCTSSTVGHRRRCEIHPVILKAANHMLENSVNGSGDGTRDPMTELLRPAVESMCQRGWTTLYAGVPLSVAGGIDADASAGAREATESLMKSLRPLTSFE</sequence>
<keyword evidence="1" id="KW-0418">Kinase</keyword>
<dbReference type="eggNOG" id="ENOG502S3ZH">
    <property type="taxonomic scope" value="Eukaryota"/>
</dbReference>
<keyword evidence="2" id="KW-1185">Reference proteome</keyword>
<dbReference type="VEuPathDB" id="TriTrypDB:LPAL13_310011700"/>
<dbReference type="EMBL" id="CP009400">
    <property type="protein sequence ID" value="AIO00654.2"/>
    <property type="molecule type" value="Genomic_DNA"/>
</dbReference>
<dbReference type="SUPFAM" id="SSF56112">
    <property type="entry name" value="Protein kinase-like (PK-like)"/>
    <property type="match status" value="1"/>
</dbReference>
<accession>A0A088RXG2</accession>
<dbReference type="VEuPathDB" id="TriTrypDB:LPMP_310650"/>
<dbReference type="InterPro" id="IPR011009">
    <property type="entry name" value="Kinase-like_dom_sf"/>
</dbReference>
<keyword evidence="1" id="KW-0808">Transferase</keyword>
<name>A0A088RXG2_LEIPA</name>
<dbReference type="RefSeq" id="XP_010701454.1">
    <property type="nucleotide sequence ID" value="XM_010703152.1"/>
</dbReference>
<organism evidence="1 2">
    <name type="scientific">Leishmania panamensis</name>
    <dbReference type="NCBI Taxonomy" id="5679"/>
    <lineage>
        <taxon>Eukaryota</taxon>
        <taxon>Discoba</taxon>
        <taxon>Euglenozoa</taxon>
        <taxon>Kinetoplastea</taxon>
        <taxon>Metakinetoplastina</taxon>
        <taxon>Trypanosomatida</taxon>
        <taxon>Trypanosomatidae</taxon>
        <taxon>Leishmaniinae</taxon>
        <taxon>Leishmania</taxon>
        <taxon>Leishmania guyanensis species complex</taxon>
    </lineage>
</organism>
<dbReference type="OrthoDB" id="253030at2759"/>
<reference evidence="1 2" key="1">
    <citation type="journal article" date="2015" name="Sci. Rep.">
        <title>The genome of Leishmania panamensis: insights into genomics of the L. (Viannia) subgenus.</title>
        <authorList>
            <person name="Llanes A."/>
            <person name="Restrepo C.M."/>
            <person name="Vecchio G.D."/>
            <person name="Anguizola F.J."/>
            <person name="Lleonart R."/>
        </authorList>
    </citation>
    <scope>NUCLEOTIDE SEQUENCE [LARGE SCALE GENOMIC DNA]</scope>
    <source>
        <strain evidence="1 2">MHOM/PA/94/PSC-1</strain>
    </source>
</reference>
<protein>
    <submittedName>
        <fullName evidence="1">Protein kinase, putative</fullName>
    </submittedName>
</protein>
<proteinExistence type="predicted"/>
<dbReference type="Proteomes" id="UP000063063">
    <property type="component" value="Chromosome 31"/>
</dbReference>
<evidence type="ECO:0000313" key="1">
    <source>
        <dbReference type="EMBL" id="AIO00654.2"/>
    </source>
</evidence>